<evidence type="ECO:0000259" key="10">
    <source>
        <dbReference type="Pfam" id="PF00697"/>
    </source>
</evidence>
<dbReference type="GO" id="GO:0004640">
    <property type="term" value="F:phosphoribosylanthranilate isomerase activity"/>
    <property type="evidence" value="ECO:0007669"/>
    <property type="project" value="UniProtKB-UniRule"/>
</dbReference>
<dbReference type="EC" id="5.3.1.24" evidence="3 9"/>
<evidence type="ECO:0000256" key="4">
    <source>
        <dbReference type="ARBA" id="ARBA00022272"/>
    </source>
</evidence>
<evidence type="ECO:0000256" key="1">
    <source>
        <dbReference type="ARBA" id="ARBA00001164"/>
    </source>
</evidence>
<comment type="caution">
    <text evidence="11">The sequence shown here is derived from an EMBL/GenBank/DDBJ whole genome shotgun (WGS) entry which is preliminary data.</text>
</comment>
<dbReference type="PANTHER" id="PTHR42894:SF1">
    <property type="entry name" value="N-(5'-PHOSPHORIBOSYL)ANTHRANILATE ISOMERASE"/>
    <property type="match status" value="1"/>
</dbReference>
<dbReference type="PANTHER" id="PTHR42894">
    <property type="entry name" value="N-(5'-PHOSPHORIBOSYL)ANTHRANILATE ISOMERASE"/>
    <property type="match status" value="1"/>
</dbReference>
<dbReference type="InterPro" id="IPR013785">
    <property type="entry name" value="Aldolase_TIM"/>
</dbReference>
<evidence type="ECO:0000313" key="12">
    <source>
        <dbReference type="Proteomes" id="UP000603434"/>
    </source>
</evidence>
<dbReference type="InterPro" id="IPR011060">
    <property type="entry name" value="RibuloseP-bd_barrel"/>
</dbReference>
<evidence type="ECO:0000256" key="9">
    <source>
        <dbReference type="HAMAP-Rule" id="MF_00135"/>
    </source>
</evidence>
<gene>
    <name evidence="9" type="primary">trpF</name>
    <name evidence="11" type="ORF">H8E23_18325</name>
</gene>
<protein>
    <recommendedName>
        <fullName evidence="4 9">N-(5'-phosphoribosyl)anthranilate isomerase</fullName>
        <shortName evidence="9">PRAI</shortName>
        <ecNumber evidence="3 9">5.3.1.24</ecNumber>
    </recommendedName>
</protein>
<evidence type="ECO:0000256" key="2">
    <source>
        <dbReference type="ARBA" id="ARBA00004664"/>
    </source>
</evidence>
<dbReference type="Proteomes" id="UP000603434">
    <property type="component" value="Unassembled WGS sequence"/>
</dbReference>
<dbReference type="AlphaFoldDB" id="A0A8J6NWC5"/>
<keyword evidence="8 9" id="KW-0413">Isomerase</keyword>
<dbReference type="UniPathway" id="UPA00035">
    <property type="reaction ID" value="UER00042"/>
</dbReference>
<evidence type="ECO:0000256" key="5">
    <source>
        <dbReference type="ARBA" id="ARBA00022605"/>
    </source>
</evidence>
<comment type="catalytic activity">
    <reaction evidence="1 9">
        <text>N-(5-phospho-beta-D-ribosyl)anthranilate = 1-(2-carboxyphenylamino)-1-deoxy-D-ribulose 5-phosphate</text>
        <dbReference type="Rhea" id="RHEA:21540"/>
        <dbReference type="ChEBI" id="CHEBI:18277"/>
        <dbReference type="ChEBI" id="CHEBI:58613"/>
        <dbReference type="EC" id="5.3.1.24"/>
    </reaction>
</comment>
<evidence type="ECO:0000256" key="8">
    <source>
        <dbReference type="ARBA" id="ARBA00023235"/>
    </source>
</evidence>
<proteinExistence type="inferred from homology"/>
<accession>A0A8J6NWC5</accession>
<evidence type="ECO:0000256" key="3">
    <source>
        <dbReference type="ARBA" id="ARBA00012572"/>
    </source>
</evidence>
<organism evidence="11 12">
    <name type="scientific">Candidatus Desulfatibia profunda</name>
    <dbReference type="NCBI Taxonomy" id="2841695"/>
    <lineage>
        <taxon>Bacteria</taxon>
        <taxon>Pseudomonadati</taxon>
        <taxon>Thermodesulfobacteriota</taxon>
        <taxon>Desulfobacteria</taxon>
        <taxon>Desulfobacterales</taxon>
        <taxon>Desulfobacterales incertae sedis</taxon>
        <taxon>Candidatus Desulfatibia</taxon>
    </lineage>
</organism>
<evidence type="ECO:0000256" key="7">
    <source>
        <dbReference type="ARBA" id="ARBA00023141"/>
    </source>
</evidence>
<keyword evidence="6 9" id="KW-0822">Tryptophan biosynthesis</keyword>
<dbReference type="HAMAP" id="MF_00135">
    <property type="entry name" value="PRAI"/>
    <property type="match status" value="1"/>
</dbReference>
<comment type="similarity">
    <text evidence="9">Belongs to the TrpF family.</text>
</comment>
<name>A0A8J6NWC5_9BACT</name>
<dbReference type="SUPFAM" id="SSF51366">
    <property type="entry name" value="Ribulose-phoshate binding barrel"/>
    <property type="match status" value="1"/>
</dbReference>
<evidence type="ECO:0000256" key="6">
    <source>
        <dbReference type="ARBA" id="ARBA00022822"/>
    </source>
</evidence>
<dbReference type="Gene3D" id="3.20.20.70">
    <property type="entry name" value="Aldolase class I"/>
    <property type="match status" value="1"/>
</dbReference>
<dbReference type="GO" id="GO:0000162">
    <property type="term" value="P:L-tryptophan biosynthetic process"/>
    <property type="evidence" value="ECO:0007669"/>
    <property type="project" value="UniProtKB-UniRule"/>
</dbReference>
<dbReference type="EMBL" id="JACNJH010000289">
    <property type="protein sequence ID" value="MBC8363342.1"/>
    <property type="molecule type" value="Genomic_DNA"/>
</dbReference>
<sequence length="228" mass="24874">MTTKEPNTPQIKICGLTRVEEALECAALGADAIGCVFYPKSPRHLTENQAREICLALTDQVKTVGVFVNETFAAIMRKVERCRLNAVQLHGREAPQLVERLRREELLTIKALFAGGNPSLKEVSNYRASAYLVECGRENLPGGTGLEWNWEEAKRLGETHPLILAGGLAPNNVYRAVAAGVPDALDVSSGVESAPGRKDLVKVKAFVEAVLQCSAENIKASKTFRKIF</sequence>
<keyword evidence="5 9" id="KW-0028">Amino-acid biosynthesis</keyword>
<comment type="pathway">
    <text evidence="2 9">Amino-acid biosynthesis; L-tryptophan biosynthesis; L-tryptophan from chorismate: step 3/5.</text>
</comment>
<evidence type="ECO:0000313" key="11">
    <source>
        <dbReference type="EMBL" id="MBC8363342.1"/>
    </source>
</evidence>
<dbReference type="CDD" id="cd00405">
    <property type="entry name" value="PRAI"/>
    <property type="match status" value="1"/>
</dbReference>
<feature type="domain" description="N-(5'phosphoribosyl) anthranilate isomerase (PRAI)" evidence="10">
    <location>
        <begin position="11"/>
        <end position="208"/>
    </location>
</feature>
<dbReference type="Pfam" id="PF00697">
    <property type="entry name" value="PRAI"/>
    <property type="match status" value="1"/>
</dbReference>
<reference evidence="11 12" key="1">
    <citation type="submission" date="2020-08" db="EMBL/GenBank/DDBJ databases">
        <title>Bridging the membrane lipid divide: bacteria of the FCB group superphylum have the potential to synthesize archaeal ether lipids.</title>
        <authorList>
            <person name="Villanueva L."/>
            <person name="Von Meijenfeldt F.A.B."/>
            <person name="Westbye A.B."/>
            <person name="Yadav S."/>
            <person name="Hopmans E.C."/>
            <person name="Dutilh B.E."/>
            <person name="Sinninghe Damste J.S."/>
        </authorList>
    </citation>
    <scope>NUCLEOTIDE SEQUENCE [LARGE SCALE GENOMIC DNA]</scope>
    <source>
        <strain evidence="11">NIOZ-UU30</strain>
    </source>
</reference>
<dbReference type="InterPro" id="IPR001240">
    <property type="entry name" value="PRAI_dom"/>
</dbReference>
<dbReference type="InterPro" id="IPR044643">
    <property type="entry name" value="TrpF_fam"/>
</dbReference>
<keyword evidence="7 9" id="KW-0057">Aromatic amino acid biosynthesis</keyword>